<evidence type="ECO:0000313" key="3">
    <source>
        <dbReference type="Proteomes" id="UP000479710"/>
    </source>
</evidence>
<dbReference type="Proteomes" id="UP000479710">
    <property type="component" value="Unassembled WGS sequence"/>
</dbReference>
<comment type="caution">
    <text evidence="2">The sequence shown here is derived from an EMBL/GenBank/DDBJ whole genome shotgun (WGS) entry which is preliminary data.</text>
</comment>
<feature type="region of interest" description="Disordered" evidence="1">
    <location>
        <begin position="15"/>
        <end position="122"/>
    </location>
</feature>
<organism evidence="2 3">
    <name type="scientific">Oryza meyeriana var. granulata</name>
    <dbReference type="NCBI Taxonomy" id="110450"/>
    <lineage>
        <taxon>Eukaryota</taxon>
        <taxon>Viridiplantae</taxon>
        <taxon>Streptophyta</taxon>
        <taxon>Embryophyta</taxon>
        <taxon>Tracheophyta</taxon>
        <taxon>Spermatophyta</taxon>
        <taxon>Magnoliopsida</taxon>
        <taxon>Liliopsida</taxon>
        <taxon>Poales</taxon>
        <taxon>Poaceae</taxon>
        <taxon>BOP clade</taxon>
        <taxon>Oryzoideae</taxon>
        <taxon>Oryzeae</taxon>
        <taxon>Oryzinae</taxon>
        <taxon>Oryza</taxon>
        <taxon>Oryza meyeriana</taxon>
    </lineage>
</organism>
<keyword evidence="3" id="KW-1185">Reference proteome</keyword>
<feature type="compositionally biased region" description="Gly residues" evidence="1">
    <location>
        <begin position="18"/>
        <end position="35"/>
    </location>
</feature>
<gene>
    <name evidence="2" type="ORF">E2562_005872</name>
</gene>
<proteinExistence type="predicted"/>
<evidence type="ECO:0000256" key="1">
    <source>
        <dbReference type="SAM" id="MobiDB-lite"/>
    </source>
</evidence>
<evidence type="ECO:0000313" key="2">
    <source>
        <dbReference type="EMBL" id="KAF0916253.1"/>
    </source>
</evidence>
<name>A0A6G1DX53_9ORYZ</name>
<protein>
    <submittedName>
        <fullName evidence="2">Uncharacterized protein</fullName>
    </submittedName>
</protein>
<reference evidence="2 3" key="1">
    <citation type="submission" date="2019-11" db="EMBL/GenBank/DDBJ databases">
        <title>Whole genome sequence of Oryza granulata.</title>
        <authorList>
            <person name="Li W."/>
        </authorList>
    </citation>
    <scope>NUCLEOTIDE SEQUENCE [LARGE SCALE GENOMIC DNA]</scope>
    <source>
        <strain evidence="3">cv. Menghai</strain>
        <tissue evidence="2">Leaf</tissue>
    </source>
</reference>
<dbReference type="EMBL" id="SPHZ02000005">
    <property type="protein sequence ID" value="KAF0916253.1"/>
    <property type="molecule type" value="Genomic_DNA"/>
</dbReference>
<feature type="compositionally biased region" description="Basic and acidic residues" evidence="1">
    <location>
        <begin position="77"/>
        <end position="88"/>
    </location>
</feature>
<dbReference type="AlphaFoldDB" id="A0A6G1DX53"/>
<accession>A0A6G1DX53</accession>
<sequence length="122" mass="11805">MCYARISIDYGEVEAEQDGGGVELAGETGGANGRPGGRRANDSGRGSGDPGGEVPALGIGGVGGEVEAEQDGGGTERVGETRGADGRPRGRCANNGGRGSGNPSGEVPALGVGGVSGEVEHV</sequence>